<keyword evidence="10" id="KW-0694">RNA-binding</keyword>
<comment type="cofactor">
    <cofactor evidence="1">
        <name>Mg(2+)</name>
        <dbReference type="ChEBI" id="CHEBI:18420"/>
    </cofactor>
</comment>
<dbReference type="FunFam" id="3.30.2170.10:FF:000002">
    <property type="entry name" value="Endonuclease V"/>
    <property type="match status" value="1"/>
</dbReference>
<evidence type="ECO:0000256" key="4">
    <source>
        <dbReference type="ARBA" id="ARBA00022490"/>
    </source>
</evidence>
<dbReference type="GeneID" id="108700990"/>
<evidence type="ECO:0000256" key="15">
    <source>
        <dbReference type="ARBA" id="ARBA00061971"/>
    </source>
</evidence>
<keyword evidence="11" id="KW-0238">DNA-binding</keyword>
<keyword evidence="5" id="KW-0540">Nuclease</keyword>
<gene>
    <name evidence="19" type="primary">LOC108700990</name>
</gene>
<evidence type="ECO:0000256" key="1">
    <source>
        <dbReference type="ARBA" id="ARBA00001946"/>
    </source>
</evidence>
<dbReference type="RefSeq" id="XP_018090575.1">
    <property type="nucleotide sequence ID" value="XM_018235086.2"/>
</dbReference>
<dbReference type="GO" id="GO:0046872">
    <property type="term" value="F:metal ion binding"/>
    <property type="evidence" value="ECO:0007669"/>
    <property type="project" value="UniProtKB-KW"/>
</dbReference>
<dbReference type="PANTHER" id="PTHR28511:SF1">
    <property type="entry name" value="ENDONUCLEASE V"/>
    <property type="match status" value="1"/>
</dbReference>
<dbReference type="InterPro" id="IPR007581">
    <property type="entry name" value="Endonuclease-V"/>
</dbReference>
<dbReference type="HAMAP" id="MF_00801">
    <property type="entry name" value="Endonuclease_5"/>
    <property type="match status" value="1"/>
</dbReference>
<dbReference type="GO" id="GO:0006281">
    <property type="term" value="P:DNA repair"/>
    <property type="evidence" value="ECO:0007669"/>
    <property type="project" value="InterPro"/>
</dbReference>
<keyword evidence="12" id="KW-0539">Nucleus</keyword>
<name>A0A8J0TUI6_XENLA</name>
<evidence type="ECO:0000313" key="18">
    <source>
        <dbReference type="Proteomes" id="UP000186698"/>
    </source>
</evidence>
<dbReference type="AlphaFoldDB" id="A0A8J0TUI6"/>
<evidence type="ECO:0000256" key="9">
    <source>
        <dbReference type="ARBA" id="ARBA00022842"/>
    </source>
</evidence>
<protein>
    <recommendedName>
        <fullName evidence="16">Endonuclease V</fullName>
    </recommendedName>
</protein>
<comment type="subunit">
    <text evidence="15">Monomer. Interacts with PABPC1; the interaction is RNA-dependent and stimulates ENDOV activity.</text>
</comment>
<keyword evidence="9" id="KW-0460">Magnesium</keyword>
<dbReference type="Pfam" id="PF04493">
    <property type="entry name" value="Endonuclease_5"/>
    <property type="match status" value="1"/>
</dbReference>
<sequence>MTSAVERRKNSANVDMAAVVAEIEAEEAKEQEKHRAEQSETLLRWEREQMLLKGNLITCNTEAWQSHPDFFGLQRLGGVDLSYLKEDDTVACASLVVLSYPELEVIYEDCHMVTINAPYVAGYLAFREVPVLVDAIQKLLEKDPCLMPQVLIVDGNGILHHRGFGVACHLGILTDLPCIGVAKNLLQVDGLENNDDHKDQIRKLQNGGDFFNMTGSSGTILGAALKSSSKSTKPIYISAGHKISLETAVRLVHSCCKYRVPEPTRQADIRSREFLCKKTSTANS</sequence>
<feature type="coiled-coil region" evidence="17">
    <location>
        <begin position="20"/>
        <end position="48"/>
    </location>
</feature>
<dbReference type="GO" id="GO:0003677">
    <property type="term" value="F:DNA binding"/>
    <property type="evidence" value="ECO:0007669"/>
    <property type="project" value="UniProtKB-KW"/>
</dbReference>
<evidence type="ECO:0000256" key="16">
    <source>
        <dbReference type="ARBA" id="ARBA00071695"/>
    </source>
</evidence>
<keyword evidence="4" id="KW-0963">Cytoplasm</keyword>
<comment type="function">
    <text evidence="13">Endoribonuclease that specifically cleaves inosine-containing RNAs: cleaves RNA at the second phosphodiester bond 3' to inosine. Active against both single-stranded and double-stranded RNAs. Has strong preference for single-stranded RNAs (ssRNAs) toward double-stranded RNAs (dsRNAs). Cleaves mRNAs and tRNAs containing inosine. Also able to cleave structure-specific dsRNA substrates containing the specific sites 5'-IIUI-3' and 5'-UIUU-3'. Inosine is present in a number of RNAs following editing; the function of inosine-specific endoribonuclease is still unclear: it could either play a regulatory role in edited RNAs, or be involved in antiviral response by removing the hyperedited long viral dsRNA genome that has undergone A-to-I editing. Binds branched DNA structures.</text>
</comment>
<keyword evidence="8" id="KW-0378">Hydrolase</keyword>
<reference evidence="19" key="1">
    <citation type="submission" date="2025-08" db="UniProtKB">
        <authorList>
            <consortium name="RefSeq"/>
        </authorList>
    </citation>
    <scope>IDENTIFICATION</scope>
    <source>
        <strain evidence="19">J_2021</strain>
        <tissue evidence="19">Erythrocytes</tissue>
    </source>
</reference>
<evidence type="ECO:0000256" key="14">
    <source>
        <dbReference type="ARBA" id="ARBA00061268"/>
    </source>
</evidence>
<comment type="subcellular location">
    <subcellularLocation>
        <location evidence="2">Cytoplasm</location>
        <location evidence="2">Stress granule</location>
    </subcellularLocation>
    <subcellularLocation>
        <location evidence="3">Nucleus</location>
        <location evidence="3">Nucleolus</location>
    </subcellularLocation>
</comment>
<accession>A0A8J0TUI6</accession>
<evidence type="ECO:0000256" key="7">
    <source>
        <dbReference type="ARBA" id="ARBA00022759"/>
    </source>
</evidence>
<keyword evidence="18" id="KW-1185">Reference proteome</keyword>
<keyword evidence="7 19" id="KW-0255">Endonuclease</keyword>
<dbReference type="GO" id="GO:0005730">
    <property type="term" value="C:nucleolus"/>
    <property type="evidence" value="ECO:0000318"/>
    <property type="project" value="GO_Central"/>
</dbReference>
<evidence type="ECO:0000256" key="17">
    <source>
        <dbReference type="SAM" id="Coils"/>
    </source>
</evidence>
<keyword evidence="17" id="KW-0175">Coiled coil</keyword>
<proteinExistence type="inferred from homology"/>
<dbReference type="KEGG" id="xla:108700990"/>
<evidence type="ECO:0000256" key="6">
    <source>
        <dbReference type="ARBA" id="ARBA00022723"/>
    </source>
</evidence>
<evidence type="ECO:0000256" key="12">
    <source>
        <dbReference type="ARBA" id="ARBA00023242"/>
    </source>
</evidence>
<comment type="similarity">
    <text evidence="14">Belongs to the endonuclease V family.</text>
</comment>
<dbReference type="GO" id="GO:0016891">
    <property type="term" value="F:RNA endonuclease activity producing 5'-phosphomonoesters, hydrolytic mechanism"/>
    <property type="evidence" value="ECO:0000318"/>
    <property type="project" value="GO_Central"/>
</dbReference>
<evidence type="ECO:0000256" key="3">
    <source>
        <dbReference type="ARBA" id="ARBA00004604"/>
    </source>
</evidence>
<dbReference type="CTD" id="108700990"/>
<dbReference type="CDD" id="cd06559">
    <property type="entry name" value="Endonuclease_V"/>
    <property type="match status" value="1"/>
</dbReference>
<evidence type="ECO:0000256" key="10">
    <source>
        <dbReference type="ARBA" id="ARBA00022884"/>
    </source>
</evidence>
<dbReference type="GO" id="GO:0005737">
    <property type="term" value="C:cytoplasm"/>
    <property type="evidence" value="ECO:0000318"/>
    <property type="project" value="GO_Central"/>
</dbReference>
<evidence type="ECO:0000313" key="19">
    <source>
        <dbReference type="RefSeq" id="XP_018090575.1"/>
    </source>
</evidence>
<evidence type="ECO:0000256" key="8">
    <source>
        <dbReference type="ARBA" id="ARBA00022801"/>
    </source>
</evidence>
<organism evidence="18 19">
    <name type="scientific">Xenopus laevis</name>
    <name type="common">African clawed frog</name>
    <dbReference type="NCBI Taxonomy" id="8355"/>
    <lineage>
        <taxon>Eukaryota</taxon>
        <taxon>Metazoa</taxon>
        <taxon>Chordata</taxon>
        <taxon>Craniata</taxon>
        <taxon>Vertebrata</taxon>
        <taxon>Euteleostomi</taxon>
        <taxon>Amphibia</taxon>
        <taxon>Batrachia</taxon>
        <taxon>Anura</taxon>
        <taxon>Pipoidea</taxon>
        <taxon>Pipidae</taxon>
        <taxon>Xenopodinae</taxon>
        <taxon>Xenopus</taxon>
        <taxon>Xenopus</taxon>
    </lineage>
</organism>
<dbReference type="GO" id="GO:0010494">
    <property type="term" value="C:cytoplasmic stress granule"/>
    <property type="evidence" value="ECO:0007669"/>
    <property type="project" value="UniProtKB-SubCell"/>
</dbReference>
<evidence type="ECO:0000256" key="2">
    <source>
        <dbReference type="ARBA" id="ARBA00004210"/>
    </source>
</evidence>
<dbReference type="Gene3D" id="3.30.2170.10">
    <property type="entry name" value="archaeoglobus fulgidus dsm 4304 superfamily"/>
    <property type="match status" value="1"/>
</dbReference>
<dbReference type="GO" id="GO:0003727">
    <property type="term" value="F:single-stranded RNA binding"/>
    <property type="evidence" value="ECO:0000318"/>
    <property type="project" value="GO_Central"/>
</dbReference>
<dbReference type="OrthoDB" id="20018at2759"/>
<keyword evidence="6" id="KW-0479">Metal-binding</keyword>
<dbReference type="Proteomes" id="UP000186698">
    <property type="component" value="Chromosome 9_10L"/>
</dbReference>
<evidence type="ECO:0000256" key="5">
    <source>
        <dbReference type="ARBA" id="ARBA00022722"/>
    </source>
</evidence>
<dbReference type="PANTHER" id="PTHR28511">
    <property type="entry name" value="ENDONUCLEASE V"/>
    <property type="match status" value="1"/>
</dbReference>
<evidence type="ECO:0000256" key="13">
    <source>
        <dbReference type="ARBA" id="ARBA00056032"/>
    </source>
</evidence>
<evidence type="ECO:0000256" key="11">
    <source>
        <dbReference type="ARBA" id="ARBA00023125"/>
    </source>
</evidence>